<proteinExistence type="predicted"/>
<dbReference type="SUPFAM" id="SSF63817">
    <property type="entry name" value="Sortase"/>
    <property type="match status" value="1"/>
</dbReference>
<protein>
    <submittedName>
        <fullName evidence="5">Class B sortase</fullName>
        <ecNumber evidence="5">3.4.22.71</ecNumber>
    </submittedName>
</protein>
<gene>
    <name evidence="5" type="primary">srtB</name>
    <name evidence="5" type="ORF">H9873_04695</name>
</gene>
<dbReference type="InterPro" id="IPR023365">
    <property type="entry name" value="Sortase_dom-sf"/>
</dbReference>
<dbReference type="EMBL" id="DXGF01000086">
    <property type="protein sequence ID" value="HIW83603.1"/>
    <property type="molecule type" value="Genomic_DNA"/>
</dbReference>
<sequence length="268" mass="30762">MTETNRKRRHHRGRRRKKKAGNAGMLSNLILVAAIVVFCVSGFQLIRIGKGYLDGRSEYEKVRDLAVDNPNEQEGFRVDFEELMKINPDTVGWIRFYPEPSQISYPIVQGADNEEYLHKTFSANENTLGAIFLSADNKADISDRNTIIYGHRMRDGSMFRHLQDYEERSFWEENPYFYLYTPDGKEITYHIYSYAVVDATSDTYLTSFADDAAYQEFLDMTVETSAYDTGVEVGIDDTIVTLSTCTSASDENRIVVRGVKEKEVELEE</sequence>
<evidence type="ECO:0000256" key="1">
    <source>
        <dbReference type="ARBA" id="ARBA00022801"/>
    </source>
</evidence>
<dbReference type="GO" id="GO:0016787">
    <property type="term" value="F:hydrolase activity"/>
    <property type="evidence" value="ECO:0007669"/>
    <property type="project" value="UniProtKB-KW"/>
</dbReference>
<accession>A0A9D1RAP1</accession>
<evidence type="ECO:0000313" key="6">
    <source>
        <dbReference type="Proteomes" id="UP000824263"/>
    </source>
</evidence>
<evidence type="ECO:0000256" key="4">
    <source>
        <dbReference type="SAM" id="Phobius"/>
    </source>
</evidence>
<dbReference type="EC" id="3.4.22.71" evidence="5"/>
<name>A0A9D1RAP1_9FIRM</name>
<evidence type="ECO:0000256" key="3">
    <source>
        <dbReference type="SAM" id="MobiDB-lite"/>
    </source>
</evidence>
<dbReference type="Gene3D" id="2.40.260.10">
    <property type="entry name" value="Sortase"/>
    <property type="match status" value="1"/>
</dbReference>
<feature type="transmembrane region" description="Helical" evidence="4">
    <location>
        <begin position="21"/>
        <end position="46"/>
    </location>
</feature>
<feature type="active site" description="Proton donor/acceptor" evidence="2">
    <location>
        <position position="151"/>
    </location>
</feature>
<keyword evidence="4" id="KW-0812">Transmembrane</keyword>
<dbReference type="InterPro" id="IPR009835">
    <property type="entry name" value="SrtB"/>
</dbReference>
<dbReference type="InterPro" id="IPR005754">
    <property type="entry name" value="Sortase"/>
</dbReference>
<reference evidence="5" key="1">
    <citation type="journal article" date="2021" name="PeerJ">
        <title>Extensive microbial diversity within the chicken gut microbiome revealed by metagenomics and culture.</title>
        <authorList>
            <person name="Gilroy R."/>
            <person name="Ravi A."/>
            <person name="Getino M."/>
            <person name="Pursley I."/>
            <person name="Horton D.L."/>
            <person name="Alikhan N.F."/>
            <person name="Baker D."/>
            <person name="Gharbi K."/>
            <person name="Hall N."/>
            <person name="Watson M."/>
            <person name="Adriaenssens E.M."/>
            <person name="Foster-Nyarko E."/>
            <person name="Jarju S."/>
            <person name="Secka A."/>
            <person name="Antonio M."/>
            <person name="Oren A."/>
            <person name="Chaudhuri R.R."/>
            <person name="La Ragione R."/>
            <person name="Hildebrand F."/>
            <person name="Pallen M.J."/>
        </authorList>
    </citation>
    <scope>NUCLEOTIDE SEQUENCE</scope>
    <source>
        <strain evidence="5">ChiSxjej1B13-11762</strain>
    </source>
</reference>
<keyword evidence="1 5" id="KW-0378">Hydrolase</keyword>
<organism evidence="5 6">
    <name type="scientific">Candidatus Dorea gallistercoris</name>
    <dbReference type="NCBI Taxonomy" id="2838542"/>
    <lineage>
        <taxon>Bacteria</taxon>
        <taxon>Bacillati</taxon>
        <taxon>Bacillota</taxon>
        <taxon>Clostridia</taxon>
        <taxon>Lachnospirales</taxon>
        <taxon>Lachnospiraceae</taxon>
        <taxon>Dorea</taxon>
    </lineage>
</organism>
<dbReference type="CDD" id="cd05826">
    <property type="entry name" value="Sortase_B"/>
    <property type="match status" value="1"/>
</dbReference>
<comment type="caution">
    <text evidence="5">The sequence shown here is derived from an EMBL/GenBank/DDBJ whole genome shotgun (WGS) entry which is preliminary data.</text>
</comment>
<evidence type="ECO:0000256" key="2">
    <source>
        <dbReference type="PIRSR" id="PIRSR605754-1"/>
    </source>
</evidence>
<dbReference type="AlphaFoldDB" id="A0A9D1RAP1"/>
<evidence type="ECO:0000313" key="5">
    <source>
        <dbReference type="EMBL" id="HIW83603.1"/>
    </source>
</evidence>
<dbReference type="Proteomes" id="UP000824263">
    <property type="component" value="Unassembled WGS sequence"/>
</dbReference>
<reference evidence="5" key="2">
    <citation type="submission" date="2021-04" db="EMBL/GenBank/DDBJ databases">
        <authorList>
            <person name="Gilroy R."/>
        </authorList>
    </citation>
    <scope>NUCLEOTIDE SEQUENCE</scope>
    <source>
        <strain evidence="5">ChiSxjej1B13-11762</strain>
    </source>
</reference>
<keyword evidence="4" id="KW-0472">Membrane</keyword>
<feature type="active site" description="Acyl-thioester intermediate" evidence="2">
    <location>
        <position position="245"/>
    </location>
</feature>
<dbReference type="NCBIfam" id="TIGR03064">
    <property type="entry name" value="sortase_srtB"/>
    <property type="match status" value="1"/>
</dbReference>
<keyword evidence="4" id="KW-1133">Transmembrane helix</keyword>
<dbReference type="Pfam" id="PF04203">
    <property type="entry name" value="Sortase"/>
    <property type="match status" value="1"/>
</dbReference>
<feature type="region of interest" description="Disordered" evidence="3">
    <location>
        <begin position="1"/>
        <end position="20"/>
    </location>
</feature>